<feature type="transmembrane region" description="Helical" evidence="1">
    <location>
        <begin position="170"/>
        <end position="189"/>
    </location>
</feature>
<dbReference type="EMBL" id="CP158367">
    <property type="protein sequence ID" value="XBX75533.1"/>
    <property type="molecule type" value="Genomic_DNA"/>
</dbReference>
<protein>
    <recommendedName>
        <fullName evidence="3">DUF624 domain-containing protein</fullName>
    </recommendedName>
</protein>
<keyword evidence="1" id="KW-0812">Transmembrane</keyword>
<keyword evidence="1" id="KW-1133">Transmembrane helix</keyword>
<feature type="transmembrane region" description="Helical" evidence="1">
    <location>
        <begin position="12"/>
        <end position="35"/>
    </location>
</feature>
<keyword evidence="1" id="KW-0472">Membrane</keyword>
<name>A0AAU7VNK4_9FIRM</name>
<accession>A0AAU7VNK4</accession>
<feature type="transmembrane region" description="Helical" evidence="1">
    <location>
        <begin position="114"/>
        <end position="136"/>
    </location>
</feature>
<dbReference type="RefSeq" id="WP_350344277.1">
    <property type="nucleotide sequence ID" value="NZ_CP158367.1"/>
</dbReference>
<feature type="transmembrane region" description="Helical" evidence="1">
    <location>
        <begin position="41"/>
        <end position="63"/>
    </location>
</feature>
<sequence length="206" mass="23198">MISRSKLYFEHIYSIYMPAWLGLLGTVGLILGISSIEPVLFVPYIVFITLMNIKESELIFYLSKDLIRVLPVNKKEVSTTIIKTFLFSMFLGGVVNIFNFLIALHKGVIEDPTVIMSFICIGLPLIICGTFIVLPNAIFKAKNIWKNIFSYAISFTGLVLGTLLELFLPLVVILALSVICYMLAALTVIKAYKKIILHLQNENFKI</sequence>
<evidence type="ECO:0000313" key="2">
    <source>
        <dbReference type="EMBL" id="XBX75533.1"/>
    </source>
</evidence>
<organism evidence="2">
    <name type="scientific">Proteinivorax tanatarense</name>
    <dbReference type="NCBI Taxonomy" id="1260629"/>
    <lineage>
        <taxon>Bacteria</taxon>
        <taxon>Bacillati</taxon>
        <taxon>Bacillota</taxon>
        <taxon>Clostridia</taxon>
        <taxon>Eubacteriales</taxon>
        <taxon>Proteinivoracaceae</taxon>
        <taxon>Proteinivorax</taxon>
    </lineage>
</organism>
<gene>
    <name evidence="2" type="ORF">PRVXT_000669</name>
</gene>
<evidence type="ECO:0000256" key="1">
    <source>
        <dbReference type="SAM" id="Phobius"/>
    </source>
</evidence>
<dbReference type="AlphaFoldDB" id="A0AAU7VNK4"/>
<proteinExistence type="predicted"/>
<feature type="transmembrane region" description="Helical" evidence="1">
    <location>
        <begin position="84"/>
        <end position="102"/>
    </location>
</feature>
<evidence type="ECO:0008006" key="3">
    <source>
        <dbReference type="Google" id="ProtNLM"/>
    </source>
</evidence>
<feature type="transmembrane region" description="Helical" evidence="1">
    <location>
        <begin position="148"/>
        <end position="164"/>
    </location>
</feature>
<reference evidence="2" key="2">
    <citation type="submission" date="2024-06" db="EMBL/GenBank/DDBJ databases">
        <authorList>
            <person name="Petrova K.O."/>
            <person name="Toshchakov S.V."/>
            <person name="Boltjanskaja Y.V."/>
            <person name="Kevbrin V."/>
        </authorList>
    </citation>
    <scope>NUCLEOTIDE SEQUENCE</scope>
    <source>
        <strain evidence="2">Z-910T</strain>
    </source>
</reference>
<reference evidence="2" key="1">
    <citation type="journal article" date="2013" name="Extremophiles">
        <title>Proteinivorax tanatarense gen. nov., sp. nov., an anaerobic, haloalkaliphilic, proteolytic bacterium isolated from a decaying algal bloom, and proposal of Proteinivoraceae fam. nov.</title>
        <authorList>
            <person name="Kevbrin V."/>
            <person name="Boltyanskaya Y."/>
            <person name="Zhilina T."/>
            <person name="Kolganova T."/>
            <person name="Lavrentjeva E."/>
            <person name="Kuznetsov B."/>
        </authorList>
    </citation>
    <scope>NUCLEOTIDE SEQUENCE</scope>
    <source>
        <strain evidence="2">Z-910T</strain>
    </source>
</reference>